<evidence type="ECO:0000313" key="2">
    <source>
        <dbReference type="Proteomes" id="UP001165960"/>
    </source>
</evidence>
<sequence length="221" mass="24088">MHHVIGLLWKKGPNIWIFVVGAAKCQFNASQFCSSSLILENENCVTSQCPEFYAEDALMLSQFHKKISEAALVVNHQFYVDLGVISITCSEINLAKDLYTRKCVKQVINQQKMGLVLLGYKKDSGPVWQKQGAYKALIKRVYEVLGEGFVFFLVTSNRGDVPWEATLVVVQHAGSLGRGRAASAGGGGVTKGGTVAGSAQITSTEYCAKSSFPLEIESLFL</sequence>
<evidence type="ECO:0000313" key="1">
    <source>
        <dbReference type="EMBL" id="KAJ9056361.1"/>
    </source>
</evidence>
<gene>
    <name evidence="1" type="ORF">DSO57_1033924</name>
</gene>
<proteinExistence type="predicted"/>
<accession>A0ACC2S2C9</accession>
<organism evidence="1 2">
    <name type="scientific">Entomophthora muscae</name>
    <dbReference type="NCBI Taxonomy" id="34485"/>
    <lineage>
        <taxon>Eukaryota</taxon>
        <taxon>Fungi</taxon>
        <taxon>Fungi incertae sedis</taxon>
        <taxon>Zoopagomycota</taxon>
        <taxon>Entomophthoromycotina</taxon>
        <taxon>Entomophthoromycetes</taxon>
        <taxon>Entomophthorales</taxon>
        <taxon>Entomophthoraceae</taxon>
        <taxon>Entomophthora</taxon>
    </lineage>
</organism>
<protein>
    <submittedName>
        <fullName evidence="1">Uncharacterized protein</fullName>
    </submittedName>
</protein>
<dbReference type="Proteomes" id="UP001165960">
    <property type="component" value="Unassembled WGS sequence"/>
</dbReference>
<name>A0ACC2S2C9_9FUNG</name>
<dbReference type="EMBL" id="QTSX02005954">
    <property type="protein sequence ID" value="KAJ9056361.1"/>
    <property type="molecule type" value="Genomic_DNA"/>
</dbReference>
<keyword evidence="2" id="KW-1185">Reference proteome</keyword>
<reference evidence="1" key="1">
    <citation type="submission" date="2022-04" db="EMBL/GenBank/DDBJ databases">
        <title>Genome of the entomopathogenic fungus Entomophthora muscae.</title>
        <authorList>
            <person name="Elya C."/>
            <person name="Lovett B.R."/>
            <person name="Lee E."/>
            <person name="Macias A.M."/>
            <person name="Hajek A.E."/>
            <person name="De Bivort B.L."/>
            <person name="Kasson M.T."/>
            <person name="De Fine Licht H.H."/>
            <person name="Stajich J.E."/>
        </authorList>
    </citation>
    <scope>NUCLEOTIDE SEQUENCE</scope>
    <source>
        <strain evidence="1">Berkeley</strain>
    </source>
</reference>
<comment type="caution">
    <text evidence="1">The sequence shown here is derived from an EMBL/GenBank/DDBJ whole genome shotgun (WGS) entry which is preliminary data.</text>
</comment>